<name>G5NAA3_SALET</name>
<dbReference type="Proteomes" id="UP000003532">
    <property type="component" value="Unassembled WGS sequence"/>
</dbReference>
<accession>G5NAA3</accession>
<proteinExistence type="predicted"/>
<dbReference type="EMBL" id="AFCO01000479">
    <property type="protein sequence ID" value="EHC60554.1"/>
    <property type="molecule type" value="Genomic_DNA"/>
</dbReference>
<protein>
    <submittedName>
        <fullName evidence="1">Uncharacterized protein</fullName>
    </submittedName>
</protein>
<dbReference type="AlphaFoldDB" id="G5NAA3"/>
<organism evidence="1 2">
    <name type="scientific">Salmonella enterica subsp. enterica serovar Inverness str. R8-3668</name>
    <dbReference type="NCBI Taxonomy" id="913075"/>
    <lineage>
        <taxon>Bacteria</taxon>
        <taxon>Pseudomonadati</taxon>
        <taxon>Pseudomonadota</taxon>
        <taxon>Gammaproteobacteria</taxon>
        <taxon>Enterobacterales</taxon>
        <taxon>Enterobacteriaceae</taxon>
        <taxon>Salmonella</taxon>
    </lineage>
</organism>
<gene>
    <name evidence="1" type="ORF">LTSEINV_1377</name>
</gene>
<evidence type="ECO:0000313" key="1">
    <source>
        <dbReference type="EMBL" id="EHC60554.1"/>
    </source>
</evidence>
<sequence>MNIPRELRYAAPDVPRSASSLENLLNTRLRKLVALLFTGIFTRW</sequence>
<reference evidence="1 2" key="1">
    <citation type="journal article" date="2011" name="BMC Genomics">
        <title>Genome sequencing reveals diversification of virulence factor content and possible host adaptation in distinct subpopulations of Salmonella enterica.</title>
        <authorList>
            <person name="den Bakker H.C."/>
            <person name="Moreno Switt A.I."/>
            <person name="Govoni G."/>
            <person name="Cummings C.A."/>
            <person name="Ranieri M.L."/>
            <person name="Degoricija L."/>
            <person name="Hoelzer K."/>
            <person name="Rodriguez-Rivera L.D."/>
            <person name="Brown S."/>
            <person name="Bolchacova E."/>
            <person name="Furtado M.R."/>
            <person name="Wiedmann M."/>
        </authorList>
    </citation>
    <scope>NUCLEOTIDE SEQUENCE [LARGE SCALE GENOMIC DNA]</scope>
    <source>
        <strain evidence="1 2">R8-3668</strain>
    </source>
</reference>
<comment type="caution">
    <text evidence="1">The sequence shown here is derived from an EMBL/GenBank/DDBJ whole genome shotgun (WGS) entry which is preliminary data.</text>
</comment>
<dbReference type="PATRIC" id="fig|913075.3.peg.1063"/>
<evidence type="ECO:0000313" key="2">
    <source>
        <dbReference type="Proteomes" id="UP000003532"/>
    </source>
</evidence>
<dbReference type="BioCyc" id="SENT913075:G120P-2177-MONOMER"/>